<dbReference type="Proteomes" id="UP000295063">
    <property type="component" value="Unassembled WGS sequence"/>
</dbReference>
<evidence type="ECO:0000259" key="1">
    <source>
        <dbReference type="Pfam" id="PF01476"/>
    </source>
</evidence>
<dbReference type="AlphaFoldDB" id="A0A4V2Q941"/>
<dbReference type="OrthoDB" id="1666822at2"/>
<keyword evidence="3" id="KW-1185">Reference proteome</keyword>
<gene>
    <name evidence="2" type="ORF">EV210_101223</name>
</gene>
<dbReference type="Gene3D" id="3.10.350.10">
    <property type="entry name" value="LysM domain"/>
    <property type="match status" value="1"/>
</dbReference>
<evidence type="ECO:0000313" key="3">
    <source>
        <dbReference type="Proteomes" id="UP000295063"/>
    </source>
</evidence>
<feature type="domain" description="LysM" evidence="1">
    <location>
        <begin position="51"/>
        <end position="69"/>
    </location>
</feature>
<evidence type="ECO:0000313" key="2">
    <source>
        <dbReference type="EMBL" id="TCL40023.1"/>
    </source>
</evidence>
<dbReference type="EMBL" id="SLUI01000001">
    <property type="protein sequence ID" value="TCL40023.1"/>
    <property type="molecule type" value="Genomic_DNA"/>
</dbReference>
<name>A0A4V2Q941_9FIRM</name>
<proteinExistence type="predicted"/>
<sequence>MSGLPIKMCRRITPASRKSANWLWLALLILVAVSPLSCGNSAKAIQVTEVYTVEKGDTLWSIADRYIAKNTYGKRDIREFYHGIIERNYETVFKNRAPYYFIYPGDNLEINYWIKVEE</sequence>
<accession>A0A4V2Q941</accession>
<dbReference type="Pfam" id="PF01476">
    <property type="entry name" value="LysM"/>
    <property type="match status" value="1"/>
</dbReference>
<dbReference type="InterPro" id="IPR036779">
    <property type="entry name" value="LysM_dom_sf"/>
</dbReference>
<dbReference type="RefSeq" id="WP_132074247.1">
    <property type="nucleotide sequence ID" value="NZ_SLUI01000001.1"/>
</dbReference>
<protein>
    <submittedName>
        <fullName evidence="2">LysM domain-containing protein</fullName>
    </submittedName>
</protein>
<reference evidence="2 3" key="1">
    <citation type="submission" date="2019-03" db="EMBL/GenBank/DDBJ databases">
        <title>Genomic Encyclopedia of Type Strains, Phase IV (KMG-IV): sequencing the most valuable type-strain genomes for metagenomic binning, comparative biology and taxonomic classification.</title>
        <authorList>
            <person name="Goeker M."/>
        </authorList>
    </citation>
    <scope>NUCLEOTIDE SEQUENCE [LARGE SCALE GENOMIC DNA]</scope>
    <source>
        <strain evidence="2 3">DSM 15969</strain>
    </source>
</reference>
<organism evidence="2 3">
    <name type="scientific">Anaerospora hongkongensis</name>
    <dbReference type="NCBI Taxonomy" id="244830"/>
    <lineage>
        <taxon>Bacteria</taxon>
        <taxon>Bacillati</taxon>
        <taxon>Bacillota</taxon>
        <taxon>Negativicutes</taxon>
        <taxon>Selenomonadales</taxon>
        <taxon>Sporomusaceae</taxon>
        <taxon>Anaerospora</taxon>
    </lineage>
</organism>
<dbReference type="InterPro" id="IPR018392">
    <property type="entry name" value="LysM"/>
</dbReference>
<comment type="caution">
    <text evidence="2">The sequence shown here is derived from an EMBL/GenBank/DDBJ whole genome shotgun (WGS) entry which is preliminary data.</text>
</comment>
<dbReference type="CDD" id="cd00118">
    <property type="entry name" value="LysM"/>
    <property type="match status" value="1"/>
</dbReference>